<dbReference type="NCBIfam" id="NF006765">
    <property type="entry name" value="PRK09287.1"/>
    <property type="match status" value="1"/>
</dbReference>
<keyword evidence="6" id="KW-0521">NADP</keyword>
<comment type="similarity">
    <text evidence="2 6">Belongs to the 6-phosphogluconate dehydrogenase family.</text>
</comment>
<dbReference type="PRINTS" id="PR00076">
    <property type="entry name" value="6PGDHDRGNASE"/>
</dbReference>
<evidence type="ECO:0000256" key="1">
    <source>
        <dbReference type="ARBA" id="ARBA00004874"/>
    </source>
</evidence>
<keyword evidence="3 6" id="KW-0560">Oxidoreductase</keyword>
<evidence type="ECO:0000259" key="8">
    <source>
        <dbReference type="SMART" id="SM01350"/>
    </source>
</evidence>
<dbReference type="Proteomes" id="UP001141327">
    <property type="component" value="Unassembled WGS sequence"/>
</dbReference>
<comment type="pathway">
    <text evidence="1 6">Carbohydrate degradation; pentose phosphate pathway; D-ribulose 5-phosphate from D-glucose 6-phosphate (oxidative stage): step 3/3.</text>
</comment>
<dbReference type="InterPro" id="IPR008927">
    <property type="entry name" value="6-PGluconate_DH-like_C_sf"/>
</dbReference>
<evidence type="ECO:0000256" key="4">
    <source>
        <dbReference type="ARBA" id="ARBA00023064"/>
    </source>
</evidence>
<feature type="region of interest" description="Disordered" evidence="7">
    <location>
        <begin position="1"/>
        <end position="21"/>
    </location>
</feature>
<gene>
    <name evidence="9" type="ORF">PAPYR_3116</name>
</gene>
<evidence type="ECO:0000313" key="10">
    <source>
        <dbReference type="Proteomes" id="UP001141327"/>
    </source>
</evidence>
<comment type="catalytic activity">
    <reaction evidence="6">
        <text>6-phospho-D-gluconate + NADP(+) = D-ribulose 5-phosphate + CO2 + NADPH</text>
        <dbReference type="Rhea" id="RHEA:10116"/>
        <dbReference type="ChEBI" id="CHEBI:16526"/>
        <dbReference type="ChEBI" id="CHEBI:57783"/>
        <dbReference type="ChEBI" id="CHEBI:58121"/>
        <dbReference type="ChEBI" id="CHEBI:58349"/>
        <dbReference type="ChEBI" id="CHEBI:58759"/>
        <dbReference type="EC" id="1.1.1.44"/>
    </reaction>
</comment>
<feature type="region of interest" description="Disordered" evidence="7">
    <location>
        <begin position="129"/>
        <end position="154"/>
    </location>
</feature>
<dbReference type="InterPro" id="IPR006183">
    <property type="entry name" value="Pgluconate_DH"/>
</dbReference>
<dbReference type="InterPro" id="IPR013328">
    <property type="entry name" value="6PGD_dom2"/>
</dbReference>
<dbReference type="InterPro" id="IPR006115">
    <property type="entry name" value="6PGDH_NADP-bd"/>
</dbReference>
<protein>
    <recommendedName>
        <fullName evidence="6">6-phosphogluconate dehydrogenase, decarboxylating</fullName>
        <ecNumber evidence="6">1.1.1.44</ecNumber>
    </recommendedName>
</protein>
<evidence type="ECO:0000313" key="9">
    <source>
        <dbReference type="EMBL" id="KAJ4460501.1"/>
    </source>
</evidence>
<comment type="caution">
    <text evidence="9">The sequence shown here is derived from an EMBL/GenBank/DDBJ whole genome shotgun (WGS) entry which is preliminary data.</text>
</comment>
<dbReference type="EMBL" id="JAPMOS010000012">
    <property type="protein sequence ID" value="KAJ4460501.1"/>
    <property type="molecule type" value="Genomic_DNA"/>
</dbReference>
<feature type="domain" description="6-phosphogluconate dehydrogenase C-terminal" evidence="8">
    <location>
        <begin position="352"/>
        <end position="647"/>
    </location>
</feature>
<dbReference type="PANTHER" id="PTHR11811">
    <property type="entry name" value="6-PHOSPHOGLUCONATE DEHYDROGENASE"/>
    <property type="match status" value="1"/>
</dbReference>
<dbReference type="SUPFAM" id="SSF51735">
    <property type="entry name" value="NAD(P)-binding Rossmann-fold domains"/>
    <property type="match status" value="1"/>
</dbReference>
<reference evidence="9" key="1">
    <citation type="journal article" date="2022" name="bioRxiv">
        <title>Genomics of Preaxostyla Flagellates Illuminates Evolutionary Transitions and the Path Towards Mitochondrial Loss.</title>
        <authorList>
            <person name="Novak L.V.F."/>
            <person name="Treitli S.C."/>
            <person name="Pyrih J."/>
            <person name="Halakuc P."/>
            <person name="Pipaliya S.V."/>
            <person name="Vacek V."/>
            <person name="Brzon O."/>
            <person name="Soukal P."/>
            <person name="Eme L."/>
            <person name="Dacks J.B."/>
            <person name="Karnkowska A."/>
            <person name="Elias M."/>
            <person name="Hampl V."/>
        </authorList>
    </citation>
    <scope>NUCLEOTIDE SEQUENCE</scope>
    <source>
        <strain evidence="9">RCP-MX</strain>
    </source>
</reference>
<dbReference type="InterPro" id="IPR036291">
    <property type="entry name" value="NAD(P)-bd_dom_sf"/>
</dbReference>
<name>A0ABQ8UR16_9EUKA</name>
<evidence type="ECO:0000256" key="5">
    <source>
        <dbReference type="ARBA" id="ARBA00023126"/>
    </source>
</evidence>
<accession>A0ABQ8UR16</accession>
<evidence type="ECO:0000256" key="7">
    <source>
        <dbReference type="SAM" id="MobiDB-lite"/>
    </source>
</evidence>
<keyword evidence="5 6" id="KW-0570">Pentose shunt</keyword>
<dbReference type="SUPFAM" id="SSF48179">
    <property type="entry name" value="6-phosphogluconate dehydrogenase C-terminal domain-like"/>
    <property type="match status" value="1"/>
</dbReference>
<dbReference type="Gene3D" id="1.10.1040.10">
    <property type="entry name" value="N-(1-d-carboxylethyl)-l-norvaline Dehydrogenase, domain 2"/>
    <property type="match status" value="1"/>
</dbReference>
<dbReference type="Pfam" id="PF00393">
    <property type="entry name" value="6PGD"/>
    <property type="match status" value="1"/>
</dbReference>
<dbReference type="Pfam" id="PF03446">
    <property type="entry name" value="NAD_binding_2"/>
    <property type="match status" value="1"/>
</dbReference>
<keyword evidence="10" id="KW-1185">Reference proteome</keyword>
<dbReference type="Gene3D" id="1.20.5.320">
    <property type="entry name" value="6-Phosphogluconate Dehydrogenase, domain 3"/>
    <property type="match status" value="1"/>
</dbReference>
<evidence type="ECO:0000256" key="6">
    <source>
        <dbReference type="RuleBase" id="RU000485"/>
    </source>
</evidence>
<dbReference type="EC" id="1.1.1.44" evidence="6"/>
<organism evidence="9 10">
    <name type="scientific">Paratrimastix pyriformis</name>
    <dbReference type="NCBI Taxonomy" id="342808"/>
    <lineage>
        <taxon>Eukaryota</taxon>
        <taxon>Metamonada</taxon>
        <taxon>Preaxostyla</taxon>
        <taxon>Paratrimastigidae</taxon>
        <taxon>Paratrimastix</taxon>
    </lineage>
</organism>
<keyword evidence="4 6" id="KW-0311">Gluconate utilization</keyword>
<evidence type="ECO:0000256" key="2">
    <source>
        <dbReference type="ARBA" id="ARBA00008419"/>
    </source>
</evidence>
<dbReference type="InterPro" id="IPR006114">
    <property type="entry name" value="6PGDH_C"/>
</dbReference>
<evidence type="ECO:0000256" key="3">
    <source>
        <dbReference type="ARBA" id="ARBA00023002"/>
    </source>
</evidence>
<dbReference type="SMART" id="SM01350">
    <property type="entry name" value="6PGD"/>
    <property type="match status" value="1"/>
</dbReference>
<dbReference type="Gene3D" id="3.40.50.720">
    <property type="entry name" value="NAD(P)-binding Rossmann-like Domain"/>
    <property type="match status" value="1"/>
</dbReference>
<dbReference type="InterPro" id="IPR006113">
    <property type="entry name" value="6PGDH_Gnd/GntZ"/>
</dbReference>
<proteinExistence type="inferred from homology"/>
<sequence>MARGEGGLKRTGPREGRPHNEQTDHLFLHCPGIQPLLHYAHDHLWFFPIPATLPEFILVTKPLTPLEALTNILVLHCLWAVISQSHLFPPAHIASNLFSLFRFTLRACRARFPQLFRTTPTATPIRTTTFQKTKKKKKTREGRPISPPASSSSLGVLSMRRHNLANLGERGRSENMECCVIGLGTMGASLARNAARRGARVVIYNRSPERGEEFVRKYRHEGNFLPVHQLEDLKTSMATPRLIIVMVTAGDAIDAINDSLLPILDPGDIVVDGGNSNYRDTERRIAKMSQRGIHFVGMGVSGGEEGALLGPSMMPGGDPATWARCSALLTSMAADDGVGGKCACYCGPGGAGHFVKVTHNGIEYAIMQSLAEGYDILRKVGGLTPSQLHEVFTQWNAEGSILRSFLVEITAAIFSVRDTETPNMLVDMIRPHAEQKGTGYWTVEASLHYGAPAPTIAAALFARFLSGAKELRAHNNLAVPHPTDHIEWGTPAMSVFLRQVRSTVELSTIMSYIQGFEILKAASNAEHWNIPLAEIARIWRGGCIIRSALLPIFQKAFVTTEGRDWMSDDLKHLFTDELLDGARRTLSLATLNGIPVAALSASLSYYDSICEPNLPQNLVQAQRDCFGAHTYGRIDKPETEKFHTQWIPSQL</sequence>
<dbReference type="NCBIfam" id="TIGR00873">
    <property type="entry name" value="gnd"/>
    <property type="match status" value="1"/>
</dbReference>